<name>A0A8J6TN57_9BACT</name>
<proteinExistence type="predicted"/>
<organism evidence="1 2">
    <name type="scientific">Candidatus Desulfatibia profunda</name>
    <dbReference type="NCBI Taxonomy" id="2841695"/>
    <lineage>
        <taxon>Bacteria</taxon>
        <taxon>Pseudomonadati</taxon>
        <taxon>Thermodesulfobacteriota</taxon>
        <taxon>Desulfobacteria</taxon>
        <taxon>Desulfobacterales</taxon>
        <taxon>Desulfobacterales incertae sedis</taxon>
        <taxon>Candidatus Desulfatibia</taxon>
    </lineage>
</organism>
<reference evidence="1 2" key="1">
    <citation type="submission" date="2020-08" db="EMBL/GenBank/DDBJ databases">
        <title>Bridging the membrane lipid divide: bacteria of the FCB group superphylum have the potential to synthesize archaeal ether lipids.</title>
        <authorList>
            <person name="Villanueva L."/>
            <person name="Von Meijenfeldt F.A.B."/>
            <person name="Westbye A.B."/>
            <person name="Yadav S."/>
            <person name="Hopmans E.C."/>
            <person name="Dutilh B.E."/>
            <person name="Sinninghe Damste J.S."/>
        </authorList>
    </citation>
    <scope>NUCLEOTIDE SEQUENCE [LARGE SCALE GENOMIC DNA]</scope>
    <source>
        <strain evidence="1">NIOZ-UU30</strain>
    </source>
</reference>
<evidence type="ECO:0000313" key="2">
    <source>
        <dbReference type="Proteomes" id="UP000603434"/>
    </source>
</evidence>
<dbReference type="Proteomes" id="UP000603434">
    <property type="component" value="Unassembled WGS sequence"/>
</dbReference>
<gene>
    <name evidence="1" type="ORF">H8E23_12070</name>
</gene>
<comment type="caution">
    <text evidence="1">The sequence shown here is derived from an EMBL/GenBank/DDBJ whole genome shotgun (WGS) entry which is preliminary data.</text>
</comment>
<evidence type="ECO:0000313" key="1">
    <source>
        <dbReference type="EMBL" id="MBC8362121.1"/>
    </source>
</evidence>
<sequence length="57" mass="6661">MGQGFFFDEKILCEECFKKAEDWEVFEGREAPQRKEMEANDCLQCGIPLPDIAQPYE</sequence>
<protein>
    <submittedName>
        <fullName evidence="1">Uncharacterized protein</fullName>
    </submittedName>
</protein>
<dbReference type="AlphaFoldDB" id="A0A8J6TN57"/>
<dbReference type="EMBL" id="JACNJH010000170">
    <property type="protein sequence ID" value="MBC8362121.1"/>
    <property type="molecule type" value="Genomic_DNA"/>
</dbReference>
<accession>A0A8J6TN57</accession>